<proteinExistence type="predicted"/>
<evidence type="ECO:0000313" key="1">
    <source>
        <dbReference type="EMBL" id="GIH37439.1"/>
    </source>
</evidence>
<gene>
    <name evidence="1" type="ORF">Mco01_04390</name>
</gene>
<evidence type="ECO:0008006" key="3">
    <source>
        <dbReference type="Google" id="ProtNLM"/>
    </source>
</evidence>
<comment type="caution">
    <text evidence="1">The sequence shown here is derived from an EMBL/GenBank/DDBJ whole genome shotgun (WGS) entry which is preliminary data.</text>
</comment>
<sequence>MDVSFLLVHSPSVGPTTWRPVAEALRARGHTAVVPPLTDVAAGPPPYWPRVVDEVAAGAPRGQLAVVAHSNAGLFVPLVVQALAGQITACLFVDAALPPRREGTVTAAEPEFLPFLRSLADESGVLPRWTSWWPEEDVAALLPDPRVREVVVAEQPRLPLSYYLEPIPVPARWDHVRSGYLWFAEAYAAQAKEAEERGWPVSRIPGEHLHQLVAPEAVADWLLATATEHERRP</sequence>
<dbReference type="Gene3D" id="3.40.50.1820">
    <property type="entry name" value="alpha/beta hydrolase"/>
    <property type="match status" value="1"/>
</dbReference>
<dbReference type="Proteomes" id="UP000603904">
    <property type="component" value="Unassembled WGS sequence"/>
</dbReference>
<protein>
    <recommendedName>
        <fullName evidence="3">Alpha/beta hydrolase</fullName>
    </recommendedName>
</protein>
<evidence type="ECO:0000313" key="2">
    <source>
        <dbReference type="Proteomes" id="UP000603904"/>
    </source>
</evidence>
<dbReference type="RefSeq" id="WP_239103265.1">
    <property type="nucleotide sequence ID" value="NZ_BAAAGP010000001.1"/>
</dbReference>
<name>A0ABQ4FRJ2_9ACTN</name>
<keyword evidence="2" id="KW-1185">Reference proteome</keyword>
<dbReference type="InterPro" id="IPR029058">
    <property type="entry name" value="AB_hydrolase_fold"/>
</dbReference>
<dbReference type="EMBL" id="BOOC01000001">
    <property type="protein sequence ID" value="GIH37439.1"/>
    <property type="molecule type" value="Genomic_DNA"/>
</dbReference>
<dbReference type="SUPFAM" id="SSF53474">
    <property type="entry name" value="alpha/beta-Hydrolases"/>
    <property type="match status" value="1"/>
</dbReference>
<reference evidence="1 2" key="1">
    <citation type="submission" date="2021-01" db="EMBL/GenBank/DDBJ databases">
        <title>Whole genome shotgun sequence of Microbispora corallina NBRC 16416.</title>
        <authorList>
            <person name="Komaki H."/>
            <person name="Tamura T."/>
        </authorList>
    </citation>
    <scope>NUCLEOTIDE SEQUENCE [LARGE SCALE GENOMIC DNA]</scope>
    <source>
        <strain evidence="1 2">NBRC 16416</strain>
    </source>
</reference>
<organism evidence="1 2">
    <name type="scientific">Microbispora corallina</name>
    <dbReference type="NCBI Taxonomy" id="83302"/>
    <lineage>
        <taxon>Bacteria</taxon>
        <taxon>Bacillati</taxon>
        <taxon>Actinomycetota</taxon>
        <taxon>Actinomycetes</taxon>
        <taxon>Streptosporangiales</taxon>
        <taxon>Streptosporangiaceae</taxon>
        <taxon>Microbispora</taxon>
    </lineage>
</organism>
<accession>A0ABQ4FRJ2</accession>